<dbReference type="SUPFAM" id="SSF53955">
    <property type="entry name" value="Lysozyme-like"/>
    <property type="match status" value="1"/>
</dbReference>
<dbReference type="EMBL" id="VTOW01000004">
    <property type="protein sequence ID" value="NKE72854.1"/>
    <property type="molecule type" value="Genomic_DNA"/>
</dbReference>
<evidence type="ECO:0000313" key="3">
    <source>
        <dbReference type="EMBL" id="NKE72854.1"/>
    </source>
</evidence>
<feature type="chain" id="PRO_5030686104" evidence="1">
    <location>
        <begin position="19"/>
        <end position="158"/>
    </location>
</feature>
<keyword evidence="4" id="KW-1185">Reference proteome</keyword>
<dbReference type="Pfam" id="PF01464">
    <property type="entry name" value="SLT"/>
    <property type="match status" value="1"/>
</dbReference>
<dbReference type="Gene3D" id="1.10.530.10">
    <property type="match status" value="1"/>
</dbReference>
<proteinExistence type="predicted"/>
<keyword evidence="1" id="KW-0732">Signal</keyword>
<reference evidence="3 4" key="1">
    <citation type="journal article" date="2020" name="Nature">
        <title>Bacterial chemolithoautotrophy via manganese oxidation.</title>
        <authorList>
            <person name="Yu H."/>
            <person name="Leadbetter J.R."/>
        </authorList>
    </citation>
    <scope>NUCLEOTIDE SEQUENCE [LARGE SCALE GENOMIC DNA]</scope>
    <source>
        <strain evidence="3 4">Mn-1</strain>
    </source>
</reference>
<dbReference type="AlphaFoldDB" id="A0A7X6DT34"/>
<organism evidence="3 4">
    <name type="scientific">Candidatus Manganitrophus noduliformans</name>
    <dbReference type="NCBI Taxonomy" id="2606439"/>
    <lineage>
        <taxon>Bacteria</taxon>
        <taxon>Pseudomonadati</taxon>
        <taxon>Nitrospirota</taxon>
        <taxon>Nitrospiria</taxon>
        <taxon>Candidatus Troglogloeales</taxon>
        <taxon>Candidatus Manganitrophaceae</taxon>
        <taxon>Candidatus Manganitrophus</taxon>
    </lineage>
</organism>
<protein>
    <submittedName>
        <fullName evidence="3">Lytic transglycosylase domain-containing protein</fullName>
    </submittedName>
</protein>
<dbReference type="InterPro" id="IPR008258">
    <property type="entry name" value="Transglycosylase_SLT_dom_1"/>
</dbReference>
<gene>
    <name evidence="3" type="ORF">MNODULE_19055</name>
</gene>
<feature type="signal peptide" evidence="1">
    <location>
        <begin position="1"/>
        <end position="18"/>
    </location>
</feature>
<dbReference type="RefSeq" id="WP_168062791.1">
    <property type="nucleotide sequence ID" value="NZ_VTOW01000004.1"/>
</dbReference>
<evidence type="ECO:0000256" key="1">
    <source>
        <dbReference type="SAM" id="SignalP"/>
    </source>
</evidence>
<dbReference type="CDD" id="cd13400">
    <property type="entry name" value="LT_IagB-like"/>
    <property type="match status" value="1"/>
</dbReference>
<evidence type="ECO:0000259" key="2">
    <source>
        <dbReference type="Pfam" id="PF01464"/>
    </source>
</evidence>
<evidence type="ECO:0000313" key="4">
    <source>
        <dbReference type="Proteomes" id="UP000534783"/>
    </source>
</evidence>
<feature type="domain" description="Transglycosylase SLT" evidence="2">
    <location>
        <begin position="25"/>
        <end position="142"/>
    </location>
</feature>
<dbReference type="Proteomes" id="UP000534783">
    <property type="component" value="Unassembled WGS sequence"/>
</dbReference>
<sequence length="158" mass="18002">MPLVFIFAGFLLSTPARSAAQDPFTDASRVTGIPVQLLVAISRVESSHHPWALNLNGEAVYPSSREEAEEILKAAPDNVDIGLMQINYRIWGRRLGLTKVQLLDDHINIWAGAAILRFYFSQYPFWEAVGRYHSGDRSRRIWYAWRVYRALFTAGNPH</sequence>
<comment type="caution">
    <text evidence="3">The sequence shown here is derived from an EMBL/GenBank/DDBJ whole genome shotgun (WGS) entry which is preliminary data.</text>
</comment>
<dbReference type="InterPro" id="IPR023346">
    <property type="entry name" value="Lysozyme-like_dom_sf"/>
</dbReference>
<accession>A0A7X6DT34</accession>
<name>A0A7X6DT34_9BACT</name>